<feature type="domain" description="FAD-dependent oxidoreductase 2 FAD-binding" evidence="5">
    <location>
        <begin position="128"/>
        <end position="571"/>
    </location>
</feature>
<dbReference type="Gene3D" id="3.50.50.60">
    <property type="entry name" value="FAD/NAD(P)-binding domain"/>
    <property type="match status" value="1"/>
</dbReference>
<evidence type="ECO:0000256" key="3">
    <source>
        <dbReference type="ARBA" id="ARBA00022827"/>
    </source>
</evidence>
<dbReference type="SUPFAM" id="SSF56425">
    <property type="entry name" value="Succinate dehydrogenase/fumarate reductase flavoprotein, catalytic domain"/>
    <property type="match status" value="1"/>
</dbReference>
<sequence length="597" mass="63421">MRGSRSGRYDNAAVRAGERKGCFMAQAMNSAQTSKGMSRRAFLSAAGLMGLAVGATGTFAASNVSVAHAEEATGAPATNPNAACMETFGKDTAYLPVKKAQWTQLNGPIGFEADPVDKSKIARTDTCDFLVIGVGLGGMVAGLHAADEGANVIGIEKMNQGRMAWESVGGYNTKLQQEIDNVPDPAEYMEAIMRASMWRARADAVWGFIQGSGAAIDFLNDMVVKAGKGVSYFSTEQAPAANKMDVIQAEHKINIPEGVKWTSWLKGGFVWDSLLETASTYPNFDIRYNTAGVQLTKDASGRITGAIAKDADGYYAIEASKGVLLATGGYEANPALMQAWVRPEDYHTAEALAPCLGPTGDGHMMGLAVGAAMDPVPHCVMSFRSVSQVQANKCLSAGIWVNHQGRRFVNEGLPFNYAANAVNIARIGGHPVWFLFDEGAVEARSEAMPTLRDDIVAMEADGNMVQGDTIEELAAAMKVDPAELAATVEAYNGYFDAEEPRDLQFNRNISKAAPLAKGPFYAGKHTNQLLVTVSGLIINENAQVLDENDDPIEGLYATGNASGGLFSDAYPRHLPATSTGRAVTFGYVAATHALKGE</sequence>
<evidence type="ECO:0000259" key="5">
    <source>
        <dbReference type="Pfam" id="PF00890"/>
    </source>
</evidence>
<dbReference type="InterPro" id="IPR027477">
    <property type="entry name" value="Succ_DH/fumarate_Rdtase_cat_sf"/>
</dbReference>
<protein>
    <submittedName>
        <fullName evidence="6">FAD-binding protein</fullName>
    </submittedName>
</protein>
<accession>A0A7C9NYR7</accession>
<gene>
    <name evidence="6" type="ORF">D1639_02020</name>
</gene>
<comment type="caution">
    <text evidence="6">The sequence shown here is derived from an EMBL/GenBank/DDBJ whole genome shotgun (WGS) entry which is preliminary data.</text>
</comment>
<keyword evidence="4" id="KW-0560">Oxidoreductase</keyword>
<dbReference type="EMBL" id="QWKH01000007">
    <property type="protein sequence ID" value="NBI33830.1"/>
    <property type="molecule type" value="Genomic_DNA"/>
</dbReference>
<evidence type="ECO:0000256" key="4">
    <source>
        <dbReference type="ARBA" id="ARBA00023002"/>
    </source>
</evidence>
<evidence type="ECO:0000256" key="2">
    <source>
        <dbReference type="ARBA" id="ARBA00022630"/>
    </source>
</evidence>
<dbReference type="PANTHER" id="PTHR43400:SF10">
    <property type="entry name" value="3-OXOSTEROID 1-DEHYDROGENASE"/>
    <property type="match status" value="1"/>
</dbReference>
<dbReference type="GO" id="GO:0008202">
    <property type="term" value="P:steroid metabolic process"/>
    <property type="evidence" value="ECO:0007669"/>
    <property type="project" value="UniProtKB-ARBA"/>
</dbReference>
<dbReference type="InterPro" id="IPR003953">
    <property type="entry name" value="FAD-dep_OxRdtase_2_FAD-bd"/>
</dbReference>
<dbReference type="PROSITE" id="PS51318">
    <property type="entry name" value="TAT"/>
    <property type="match status" value="1"/>
</dbReference>
<comment type="cofactor">
    <cofactor evidence="1">
        <name>FAD</name>
        <dbReference type="ChEBI" id="CHEBI:57692"/>
    </cofactor>
</comment>
<dbReference type="InterPro" id="IPR006311">
    <property type="entry name" value="TAT_signal"/>
</dbReference>
<dbReference type="Pfam" id="PF00890">
    <property type="entry name" value="FAD_binding_2"/>
    <property type="match status" value="1"/>
</dbReference>
<evidence type="ECO:0000313" key="6">
    <source>
        <dbReference type="EMBL" id="NBI33830.1"/>
    </source>
</evidence>
<proteinExistence type="predicted"/>
<name>A0A7C9NYR7_9BACT</name>
<dbReference type="Gene3D" id="3.90.700.10">
    <property type="entry name" value="Succinate dehydrogenase/fumarate reductase flavoprotein, catalytic domain"/>
    <property type="match status" value="1"/>
</dbReference>
<dbReference type="PRINTS" id="PR00411">
    <property type="entry name" value="PNDRDTASEI"/>
</dbReference>
<dbReference type="GO" id="GO:0016491">
    <property type="term" value="F:oxidoreductase activity"/>
    <property type="evidence" value="ECO:0007669"/>
    <property type="project" value="UniProtKB-KW"/>
</dbReference>
<dbReference type="PANTHER" id="PTHR43400">
    <property type="entry name" value="FUMARATE REDUCTASE"/>
    <property type="match status" value="1"/>
</dbReference>
<dbReference type="AlphaFoldDB" id="A0A7C9NYR7"/>
<keyword evidence="2" id="KW-0285">Flavoprotein</keyword>
<organism evidence="6">
    <name type="scientific">Muribaculaceae bacterium Z82</name>
    <dbReference type="NCBI Taxonomy" id="2304548"/>
    <lineage>
        <taxon>Bacteria</taxon>
        <taxon>Pseudomonadati</taxon>
        <taxon>Bacteroidota</taxon>
        <taxon>Bacteroidia</taxon>
        <taxon>Bacteroidales</taxon>
        <taxon>Muribaculaceae</taxon>
    </lineage>
</organism>
<dbReference type="InterPro" id="IPR050315">
    <property type="entry name" value="FAD-oxidoreductase_2"/>
</dbReference>
<keyword evidence="3" id="KW-0274">FAD</keyword>
<reference evidence="6" key="1">
    <citation type="submission" date="2018-08" db="EMBL/GenBank/DDBJ databases">
        <title>Murine metabolic-syndrome-specific gut microbial biobank.</title>
        <authorList>
            <person name="Liu C."/>
        </authorList>
    </citation>
    <scope>NUCLEOTIDE SEQUENCE [LARGE SCALE GENOMIC DNA]</scope>
    <source>
        <strain evidence="6">Z82</strain>
    </source>
</reference>
<dbReference type="InterPro" id="IPR036188">
    <property type="entry name" value="FAD/NAD-bd_sf"/>
</dbReference>
<evidence type="ECO:0000256" key="1">
    <source>
        <dbReference type="ARBA" id="ARBA00001974"/>
    </source>
</evidence>
<dbReference type="SUPFAM" id="SSF51905">
    <property type="entry name" value="FAD/NAD(P)-binding domain"/>
    <property type="match status" value="1"/>
</dbReference>